<dbReference type="EMBL" id="WVTD01000003">
    <property type="protein sequence ID" value="MYL97218.1"/>
    <property type="molecule type" value="Genomic_DNA"/>
</dbReference>
<gene>
    <name evidence="1" type="ORF">GR702_05460</name>
</gene>
<protein>
    <submittedName>
        <fullName evidence="1">Plasmid maintenance system killer</fullName>
    </submittedName>
</protein>
<evidence type="ECO:0000313" key="1">
    <source>
        <dbReference type="EMBL" id="MYL97218.1"/>
    </source>
</evidence>
<sequence>MKIVSVRDKRLKALVDSPSRTSVKGLDALETRKIVEMIAAIKVMTSPLQLLNIPSWKAHELTPGQPGKWSLVVTRNYRLTFHVDMAAQEVRLLDYEDYH</sequence>
<evidence type="ECO:0000313" key="2">
    <source>
        <dbReference type="Proteomes" id="UP000465810"/>
    </source>
</evidence>
<dbReference type="InterPro" id="IPR035093">
    <property type="entry name" value="RelE/ParE_toxin_dom_sf"/>
</dbReference>
<dbReference type="AlphaFoldDB" id="A0A7X4GEN7"/>
<dbReference type="RefSeq" id="WP_160984957.1">
    <property type="nucleotide sequence ID" value="NZ_WVTD01000003.1"/>
</dbReference>
<dbReference type="SUPFAM" id="SSF143011">
    <property type="entry name" value="RelE-like"/>
    <property type="match status" value="1"/>
</dbReference>
<reference evidence="1 2" key="1">
    <citation type="submission" date="2019-12" db="EMBL/GenBank/DDBJ databases">
        <authorList>
            <person name="Feng G."/>
            <person name="Zhu H."/>
        </authorList>
    </citation>
    <scope>NUCLEOTIDE SEQUENCE [LARGE SCALE GENOMIC DNA]</scope>
    <source>
        <strain evidence="1 2">FGD1</strain>
    </source>
</reference>
<comment type="caution">
    <text evidence="1">The sequence shown here is derived from an EMBL/GenBank/DDBJ whole genome shotgun (WGS) entry which is preliminary data.</text>
</comment>
<name>A0A7X4GEN7_9SPHN</name>
<dbReference type="Gene3D" id="3.30.2310.20">
    <property type="entry name" value="RelE-like"/>
    <property type="match status" value="1"/>
</dbReference>
<accession>A0A7X4GEN7</accession>
<keyword evidence="2" id="KW-1185">Reference proteome</keyword>
<proteinExistence type="predicted"/>
<dbReference type="Proteomes" id="UP000465810">
    <property type="component" value="Unassembled WGS sequence"/>
</dbReference>
<organism evidence="1 2">
    <name type="scientific">Novosphingobium silvae</name>
    <dbReference type="NCBI Taxonomy" id="2692619"/>
    <lineage>
        <taxon>Bacteria</taxon>
        <taxon>Pseudomonadati</taxon>
        <taxon>Pseudomonadota</taxon>
        <taxon>Alphaproteobacteria</taxon>
        <taxon>Sphingomonadales</taxon>
        <taxon>Sphingomonadaceae</taxon>
        <taxon>Novosphingobium</taxon>
    </lineage>
</organism>